<evidence type="ECO:0000313" key="3">
    <source>
        <dbReference type="Proteomes" id="UP000470470"/>
    </source>
</evidence>
<keyword evidence="3" id="KW-1185">Reference proteome</keyword>
<proteinExistence type="predicted"/>
<evidence type="ECO:0000313" key="2">
    <source>
        <dbReference type="EMBL" id="NEL53437.1"/>
    </source>
</evidence>
<protein>
    <submittedName>
        <fullName evidence="2">Sucrase ferredoxin</fullName>
    </submittedName>
</protein>
<dbReference type="AlphaFoldDB" id="A0A7K3WAS9"/>
<name>A0A7K3WAS9_9ACTN</name>
<reference evidence="2 3" key="1">
    <citation type="submission" date="2020-02" db="EMBL/GenBank/DDBJ databases">
        <title>The whole genome sequence of CPCC 205119.</title>
        <authorList>
            <person name="Jiang Z."/>
        </authorList>
    </citation>
    <scope>NUCLEOTIDE SEQUENCE [LARGE SCALE GENOMIC DNA]</scope>
    <source>
        <strain evidence="2 3">CPCC 205119</strain>
    </source>
</reference>
<dbReference type="SUPFAM" id="SSF52833">
    <property type="entry name" value="Thioredoxin-like"/>
    <property type="match status" value="1"/>
</dbReference>
<dbReference type="EMBL" id="JAAGWK010000009">
    <property type="protein sequence ID" value="NEL53437.1"/>
    <property type="molecule type" value="Genomic_DNA"/>
</dbReference>
<dbReference type="Pfam" id="PF06999">
    <property type="entry name" value="Suc_Fer-like"/>
    <property type="match status" value="1"/>
</dbReference>
<sequence>MPDPGPDRAPRVSSCTSAPAPETLDDFCIPDDGAGPAVSRPVPRLDPERCSVAALTRGDSGVATAPPAQRWLLVEQPGPWGREALLESRFDRAVASRVARRAREEGVRVQLVRRPGARLADTRRRWAYVDTSPGVERAWWSIRSTDAELLDVPWDGSVGTPADRPMYLVCTHGAHDTCCAVRGRPLARDLPAPSPADVWETSHLGGCRFAANIVVLPQGCYYGQVPGDGAEVVAAHEQGRVALPWLRGRTGLPLPVQAAQHHARHELGLTGLADLPLLRLSTLDSPGADVERWAVTLAGPRGAVAVVVESRLPAHPDRLTCAAPGPGRARTWHAMALTTP</sequence>
<gene>
    <name evidence="2" type="ORF">G1H19_05365</name>
</gene>
<dbReference type="InterPro" id="IPR036249">
    <property type="entry name" value="Thioredoxin-like_sf"/>
</dbReference>
<dbReference type="CDD" id="cd03062">
    <property type="entry name" value="TRX_Fd_Sucrase"/>
    <property type="match status" value="1"/>
</dbReference>
<comment type="caution">
    <text evidence="2">The sequence shown here is derived from an EMBL/GenBank/DDBJ whole genome shotgun (WGS) entry which is preliminary data.</text>
</comment>
<dbReference type="InterPro" id="IPR009737">
    <property type="entry name" value="Aim32/Apd1-like"/>
</dbReference>
<feature type="region of interest" description="Disordered" evidence="1">
    <location>
        <begin position="1"/>
        <end position="43"/>
    </location>
</feature>
<dbReference type="Proteomes" id="UP000470470">
    <property type="component" value="Unassembled WGS sequence"/>
</dbReference>
<accession>A0A7K3WAS9</accession>
<evidence type="ECO:0000256" key="1">
    <source>
        <dbReference type="SAM" id="MobiDB-lite"/>
    </source>
</evidence>
<feature type="compositionally biased region" description="Basic and acidic residues" evidence="1">
    <location>
        <begin position="1"/>
        <end position="10"/>
    </location>
</feature>
<organism evidence="2 3">
    <name type="scientific">Goekera deserti</name>
    <dbReference type="NCBI Taxonomy" id="2497753"/>
    <lineage>
        <taxon>Bacteria</taxon>
        <taxon>Bacillati</taxon>
        <taxon>Actinomycetota</taxon>
        <taxon>Actinomycetes</taxon>
        <taxon>Geodermatophilales</taxon>
        <taxon>Geodermatophilaceae</taxon>
        <taxon>Goekera</taxon>
    </lineage>
</organism>
<dbReference type="Gene3D" id="3.40.30.10">
    <property type="entry name" value="Glutaredoxin"/>
    <property type="match status" value="1"/>
</dbReference>